<evidence type="ECO:0000313" key="7">
    <source>
        <dbReference type="Proteomes" id="UP001500751"/>
    </source>
</evidence>
<dbReference type="SMART" id="SM00822">
    <property type="entry name" value="PKS_KR"/>
    <property type="match status" value="1"/>
</dbReference>
<evidence type="ECO:0000256" key="3">
    <source>
        <dbReference type="ARBA" id="ARBA00023002"/>
    </source>
</evidence>
<dbReference type="Gene3D" id="3.40.50.720">
    <property type="entry name" value="NAD(P)-binding Rossmann-like Domain"/>
    <property type="match status" value="1"/>
</dbReference>
<dbReference type="Proteomes" id="UP001500751">
    <property type="component" value="Unassembled WGS sequence"/>
</dbReference>
<dbReference type="InterPro" id="IPR057326">
    <property type="entry name" value="KR_dom"/>
</dbReference>
<protein>
    <submittedName>
        <fullName evidence="6">SDR family oxidoreductase</fullName>
    </submittedName>
</protein>
<keyword evidence="3" id="KW-0560">Oxidoreductase</keyword>
<organism evidence="6 7">
    <name type="scientific">Catenulispora yoronensis</name>
    <dbReference type="NCBI Taxonomy" id="450799"/>
    <lineage>
        <taxon>Bacteria</taxon>
        <taxon>Bacillati</taxon>
        <taxon>Actinomycetota</taxon>
        <taxon>Actinomycetes</taxon>
        <taxon>Catenulisporales</taxon>
        <taxon>Catenulisporaceae</taxon>
        <taxon>Catenulispora</taxon>
    </lineage>
</organism>
<feature type="region of interest" description="Disordered" evidence="4">
    <location>
        <begin position="1"/>
        <end position="34"/>
    </location>
</feature>
<dbReference type="PRINTS" id="PR00081">
    <property type="entry name" value="GDHRDH"/>
</dbReference>
<keyword evidence="7" id="KW-1185">Reference proteome</keyword>
<dbReference type="InterPro" id="IPR052178">
    <property type="entry name" value="Sec_Metab_Biosynth_SDR"/>
</dbReference>
<dbReference type="PANTHER" id="PTHR43618">
    <property type="entry name" value="7-ALPHA-HYDROXYSTEROID DEHYDROGENASE"/>
    <property type="match status" value="1"/>
</dbReference>
<evidence type="ECO:0000259" key="5">
    <source>
        <dbReference type="SMART" id="SM00822"/>
    </source>
</evidence>
<feature type="domain" description="Ketoreductase" evidence="5">
    <location>
        <begin position="41"/>
        <end position="219"/>
    </location>
</feature>
<keyword evidence="2" id="KW-0521">NADP</keyword>
<name>A0ABN2VA46_9ACTN</name>
<sequence length="283" mass="29081">MSEMEVGMSQNSESREAESSEAVFSEAVSSESGSPRLLAGSTAIVTGASRGFGLAIATALVKAGAEVVGVARDAARLAAVAEDLGAAFVPVAADVADPALPARLLTAHRPSLVVLNAGATPEMRPLHERTWESFATVWETDVRQAFEWCGEALRSPLPAGSTVVAVSSMAAVGGGSPLSGGYAGAKGAMRFVASYAAQESERAGLGISFLTLMPMLTSLTGVGRVGVAGYAERQGVTVEEFLRARGPELRPEQVADAVLTMRDGRAANGTAFTLTAQGLEVLR</sequence>
<evidence type="ECO:0000256" key="1">
    <source>
        <dbReference type="ARBA" id="ARBA00006484"/>
    </source>
</evidence>
<feature type="compositionally biased region" description="Low complexity" evidence="4">
    <location>
        <begin position="20"/>
        <end position="34"/>
    </location>
</feature>
<accession>A0ABN2VA46</accession>
<comment type="caution">
    <text evidence="6">The sequence shown here is derived from an EMBL/GenBank/DDBJ whole genome shotgun (WGS) entry which is preliminary data.</text>
</comment>
<dbReference type="InterPro" id="IPR002347">
    <property type="entry name" value="SDR_fam"/>
</dbReference>
<evidence type="ECO:0000256" key="4">
    <source>
        <dbReference type="SAM" id="MobiDB-lite"/>
    </source>
</evidence>
<dbReference type="CDD" id="cd05233">
    <property type="entry name" value="SDR_c"/>
    <property type="match status" value="1"/>
</dbReference>
<gene>
    <name evidence="6" type="ORF">GCM10009839_67270</name>
</gene>
<evidence type="ECO:0000313" key="6">
    <source>
        <dbReference type="EMBL" id="GAA2051014.1"/>
    </source>
</evidence>
<dbReference type="SUPFAM" id="SSF51735">
    <property type="entry name" value="NAD(P)-binding Rossmann-fold domains"/>
    <property type="match status" value="1"/>
</dbReference>
<comment type="similarity">
    <text evidence="1">Belongs to the short-chain dehydrogenases/reductases (SDR) family.</text>
</comment>
<evidence type="ECO:0000256" key="2">
    <source>
        <dbReference type="ARBA" id="ARBA00022857"/>
    </source>
</evidence>
<dbReference type="EMBL" id="BAAAQN010000050">
    <property type="protein sequence ID" value="GAA2051014.1"/>
    <property type="molecule type" value="Genomic_DNA"/>
</dbReference>
<dbReference type="PANTHER" id="PTHR43618:SF8">
    <property type="entry name" value="7ALPHA-HYDROXYSTEROID DEHYDROGENASE"/>
    <property type="match status" value="1"/>
</dbReference>
<reference evidence="6 7" key="1">
    <citation type="journal article" date="2019" name="Int. J. Syst. Evol. Microbiol.">
        <title>The Global Catalogue of Microorganisms (GCM) 10K type strain sequencing project: providing services to taxonomists for standard genome sequencing and annotation.</title>
        <authorList>
            <consortium name="The Broad Institute Genomics Platform"/>
            <consortium name="The Broad Institute Genome Sequencing Center for Infectious Disease"/>
            <person name="Wu L."/>
            <person name="Ma J."/>
        </authorList>
    </citation>
    <scope>NUCLEOTIDE SEQUENCE [LARGE SCALE GENOMIC DNA]</scope>
    <source>
        <strain evidence="6 7">JCM 16014</strain>
    </source>
</reference>
<proteinExistence type="inferred from homology"/>
<dbReference type="Pfam" id="PF00106">
    <property type="entry name" value="adh_short"/>
    <property type="match status" value="1"/>
</dbReference>
<dbReference type="InterPro" id="IPR036291">
    <property type="entry name" value="NAD(P)-bd_dom_sf"/>
</dbReference>